<proteinExistence type="predicted"/>
<name>A0A0B5AQA3_9BACL</name>
<dbReference type="STRING" id="1508404.JMA_09470"/>
<dbReference type="HOGENOM" id="CLU_3062394_0_0_9"/>
<accession>A0A0B5AQA3</accession>
<dbReference type="AlphaFoldDB" id="A0A0B5AQA3"/>
<sequence>MDVFYLLWILFIHFKANRIEFQVVHKEFDYLSTIVHKKSEPELNPDPLLPIVS</sequence>
<gene>
    <name evidence="1" type="ORF">JMA_09470</name>
</gene>
<evidence type="ECO:0000313" key="1">
    <source>
        <dbReference type="EMBL" id="AJD90264.1"/>
    </source>
</evidence>
<keyword evidence="2" id="KW-1185">Reference proteome</keyword>
<protein>
    <submittedName>
        <fullName evidence="1">Uncharacterized protein</fullName>
    </submittedName>
</protein>
<reference evidence="1 2" key="1">
    <citation type="submission" date="2014-08" db="EMBL/GenBank/DDBJ databases">
        <title>Complete genome of a marine bacteria Jeotgalibacillus malaysiensis.</title>
        <authorList>
            <person name="Yaakop A.S."/>
            <person name="Chan K.-G."/>
            <person name="Goh K.M."/>
        </authorList>
    </citation>
    <scope>NUCLEOTIDE SEQUENCE [LARGE SCALE GENOMIC DNA]</scope>
    <source>
        <strain evidence="1 2">D5</strain>
    </source>
</reference>
<dbReference type="BioCyc" id="JESP1508404:G14D9-10179-MONOMER"/>
<organism evidence="1 2">
    <name type="scientific">Jeotgalibacillus malaysiensis</name>
    <dbReference type="NCBI Taxonomy" id="1508404"/>
    <lineage>
        <taxon>Bacteria</taxon>
        <taxon>Bacillati</taxon>
        <taxon>Bacillota</taxon>
        <taxon>Bacilli</taxon>
        <taxon>Bacillales</taxon>
        <taxon>Caryophanaceae</taxon>
        <taxon>Jeotgalibacillus</taxon>
    </lineage>
</organism>
<evidence type="ECO:0000313" key="2">
    <source>
        <dbReference type="Proteomes" id="UP000031449"/>
    </source>
</evidence>
<dbReference type="KEGG" id="jeo:JMA_09470"/>
<dbReference type="EMBL" id="CP009416">
    <property type="protein sequence ID" value="AJD90264.1"/>
    <property type="molecule type" value="Genomic_DNA"/>
</dbReference>
<dbReference type="Proteomes" id="UP000031449">
    <property type="component" value="Chromosome"/>
</dbReference>